<dbReference type="AlphaFoldDB" id="A0A9Q4DJR7"/>
<reference evidence="1" key="1">
    <citation type="journal article" date="2021" name="Vet Sci">
        <title>O-Serogroups and Pathovirotypes of Escherichia coli Isolated from Post-Weaning Piglets Showing Diarrhoea and/or Oedema in South Korea.</title>
        <authorList>
            <person name="Byun J.W."/>
            <person name="Moon B.Y."/>
            <person name="Do K.H."/>
            <person name="Lee K."/>
            <person name="Lee H.Y."/>
            <person name="Kim W.I."/>
            <person name="So B."/>
            <person name="Lee W.K."/>
        </authorList>
    </citation>
    <scope>NUCLEOTIDE SEQUENCE</scope>
    <source>
        <strain evidence="1">84/14</strain>
    </source>
</reference>
<reference evidence="1" key="2">
    <citation type="submission" date="2022-12" db="EMBL/GenBank/DDBJ databases">
        <authorList>
            <person name="Kardos G."/>
            <person name="Sarkozi R."/>
            <person name="Laczko L."/>
            <person name="Marton S."/>
            <person name="Makrai L."/>
            <person name="Banyai K."/>
            <person name="Fodor L."/>
        </authorList>
    </citation>
    <scope>NUCLEOTIDE SEQUENCE</scope>
    <source>
        <strain evidence="1">84/14</strain>
    </source>
</reference>
<comment type="caution">
    <text evidence="1">The sequence shown here is derived from an EMBL/GenBank/DDBJ whole genome shotgun (WGS) entry which is preliminary data.</text>
</comment>
<evidence type="ECO:0000313" key="1">
    <source>
        <dbReference type="EMBL" id="MCY6524888.1"/>
    </source>
</evidence>
<name>A0A9Q4DJR7_ACTPL</name>
<dbReference type="EMBL" id="JAPQFC010000552">
    <property type="protein sequence ID" value="MCY6524888.1"/>
    <property type="molecule type" value="Genomic_DNA"/>
</dbReference>
<gene>
    <name evidence="1" type="ORF">OYG11_11815</name>
</gene>
<protein>
    <submittedName>
        <fullName evidence="1">Uncharacterized protein</fullName>
    </submittedName>
</protein>
<organism evidence="1 2">
    <name type="scientific">Actinobacillus pleuropneumoniae</name>
    <name type="common">Haemophilus pleuropneumoniae</name>
    <dbReference type="NCBI Taxonomy" id="715"/>
    <lineage>
        <taxon>Bacteria</taxon>
        <taxon>Pseudomonadati</taxon>
        <taxon>Pseudomonadota</taxon>
        <taxon>Gammaproteobacteria</taxon>
        <taxon>Pasteurellales</taxon>
        <taxon>Pasteurellaceae</taxon>
        <taxon>Actinobacillus</taxon>
    </lineage>
</organism>
<dbReference type="RefSeq" id="WP_267992062.1">
    <property type="nucleotide sequence ID" value="NZ_JAPQFC010000552.1"/>
</dbReference>
<proteinExistence type="predicted"/>
<feature type="non-terminal residue" evidence="1">
    <location>
        <position position="1"/>
    </location>
</feature>
<dbReference type="Proteomes" id="UP001077788">
    <property type="component" value="Unassembled WGS sequence"/>
</dbReference>
<accession>A0A9Q4DJR7</accession>
<evidence type="ECO:0000313" key="2">
    <source>
        <dbReference type="Proteomes" id="UP001077788"/>
    </source>
</evidence>
<sequence>VRIFGSFKPEHLRQMYHLPEPEKIYNKAFVEKFAAENEVQSEPIRDWRQNPAKHKHESSVSTPSILWLLPIAMRG</sequence>